<feature type="region of interest" description="Disordered" evidence="1">
    <location>
        <begin position="1"/>
        <end position="27"/>
    </location>
</feature>
<dbReference type="STRING" id="1388766.A0A017S418"/>
<dbReference type="Pfam" id="PF20246">
    <property type="entry name" value="DUF6601"/>
    <property type="match status" value="1"/>
</dbReference>
<sequence>METRLRKITDANSFRNGSAKRPADISPQSPPFSIRLLTSGDYSYHAHKLLQEDLSFQFLLSASFRTDSDDVVASGRRPPLNCIKRELNLERLDKIMHWLWIAGRPMPPRPLHYQILLSRKIFITERMDMHLVWTTGRMFLKPTPRFLLEPQFWTDYLSCARGCHCPKRALGFLFSYAALIMHESDFRIAKEKHLLPEELQWQGWRTFVDQLDTEHIYPEIDARFAYGELRLGRLNKIYRLSQNAFMCGYMPQWDHYKGFFQDNLAWLASATVYIALVLTAM</sequence>
<dbReference type="HOGENOM" id="CLU_043687_0_2_1"/>
<evidence type="ECO:0000313" key="3">
    <source>
        <dbReference type="Proteomes" id="UP000019804"/>
    </source>
</evidence>
<dbReference type="RefSeq" id="XP_040635468.1">
    <property type="nucleotide sequence ID" value="XM_040786638.1"/>
</dbReference>
<dbReference type="AlphaFoldDB" id="A0A017S418"/>
<gene>
    <name evidence="2" type="ORF">EURHEDRAFT_518117</name>
</gene>
<protein>
    <submittedName>
        <fullName evidence="2">Uncharacterized protein</fullName>
    </submittedName>
</protein>
<evidence type="ECO:0000256" key="1">
    <source>
        <dbReference type="SAM" id="MobiDB-lite"/>
    </source>
</evidence>
<keyword evidence="3" id="KW-1185">Reference proteome</keyword>
<name>A0A017S418_ASPRC</name>
<organism evidence="2 3">
    <name type="scientific">Aspergillus ruber (strain CBS 135680)</name>
    <dbReference type="NCBI Taxonomy" id="1388766"/>
    <lineage>
        <taxon>Eukaryota</taxon>
        <taxon>Fungi</taxon>
        <taxon>Dikarya</taxon>
        <taxon>Ascomycota</taxon>
        <taxon>Pezizomycotina</taxon>
        <taxon>Eurotiomycetes</taxon>
        <taxon>Eurotiomycetidae</taxon>
        <taxon>Eurotiales</taxon>
        <taxon>Aspergillaceae</taxon>
        <taxon>Aspergillus</taxon>
        <taxon>Aspergillus subgen. Aspergillus</taxon>
    </lineage>
</organism>
<proteinExistence type="predicted"/>
<accession>A0A017S418</accession>
<dbReference type="PANTHER" id="PTHR34414:SF1">
    <property type="entry name" value="SUBTILISIN-LIKE SERINE PROTEASE"/>
    <property type="match status" value="1"/>
</dbReference>
<dbReference type="GeneID" id="63701762"/>
<reference evidence="3" key="1">
    <citation type="journal article" date="2014" name="Nat. Commun.">
        <title>Genomic adaptations of the halophilic Dead Sea filamentous fungus Eurotium rubrum.</title>
        <authorList>
            <person name="Kis-Papo T."/>
            <person name="Weig A.R."/>
            <person name="Riley R."/>
            <person name="Persoh D."/>
            <person name="Salamov A."/>
            <person name="Sun H."/>
            <person name="Lipzen A."/>
            <person name="Wasser S.P."/>
            <person name="Rambold G."/>
            <person name="Grigoriev I.V."/>
            <person name="Nevo E."/>
        </authorList>
    </citation>
    <scope>NUCLEOTIDE SEQUENCE [LARGE SCALE GENOMIC DNA]</scope>
    <source>
        <strain evidence="3">CBS 135680</strain>
    </source>
</reference>
<dbReference type="PANTHER" id="PTHR34414">
    <property type="entry name" value="HET DOMAIN-CONTAINING PROTEIN-RELATED"/>
    <property type="match status" value="1"/>
</dbReference>
<dbReference type="Proteomes" id="UP000019804">
    <property type="component" value="Unassembled WGS sequence"/>
</dbReference>
<evidence type="ECO:0000313" key="2">
    <source>
        <dbReference type="EMBL" id="EYE91778.1"/>
    </source>
</evidence>
<dbReference type="OrthoDB" id="5086500at2759"/>
<dbReference type="EMBL" id="KK088441">
    <property type="protein sequence ID" value="EYE91778.1"/>
    <property type="molecule type" value="Genomic_DNA"/>
</dbReference>
<dbReference type="InterPro" id="IPR046536">
    <property type="entry name" value="DUF6601"/>
</dbReference>